<proteinExistence type="predicted"/>
<name>A0A0E9SS06_ANGAN</name>
<dbReference type="AlphaFoldDB" id="A0A0E9SS06"/>
<sequence>MPENCRTGVPPKSPQTVQALAQVREKEQAHIISSDTIQLCDEYKLHFLTETKSPPPIYF</sequence>
<protein>
    <submittedName>
        <fullName evidence="1">Uncharacterized protein</fullName>
    </submittedName>
</protein>
<reference evidence="1" key="2">
    <citation type="journal article" date="2015" name="Fish Shellfish Immunol.">
        <title>Early steps in the European eel (Anguilla anguilla)-Vibrio vulnificus interaction in the gills: Role of the RtxA13 toxin.</title>
        <authorList>
            <person name="Callol A."/>
            <person name="Pajuelo D."/>
            <person name="Ebbesson L."/>
            <person name="Teles M."/>
            <person name="MacKenzie S."/>
            <person name="Amaro C."/>
        </authorList>
    </citation>
    <scope>NUCLEOTIDE SEQUENCE</scope>
</reference>
<accession>A0A0E9SS06</accession>
<organism evidence="1">
    <name type="scientific">Anguilla anguilla</name>
    <name type="common">European freshwater eel</name>
    <name type="synonym">Muraena anguilla</name>
    <dbReference type="NCBI Taxonomy" id="7936"/>
    <lineage>
        <taxon>Eukaryota</taxon>
        <taxon>Metazoa</taxon>
        <taxon>Chordata</taxon>
        <taxon>Craniata</taxon>
        <taxon>Vertebrata</taxon>
        <taxon>Euteleostomi</taxon>
        <taxon>Actinopterygii</taxon>
        <taxon>Neopterygii</taxon>
        <taxon>Teleostei</taxon>
        <taxon>Anguilliformes</taxon>
        <taxon>Anguillidae</taxon>
        <taxon>Anguilla</taxon>
    </lineage>
</organism>
<evidence type="ECO:0000313" key="1">
    <source>
        <dbReference type="EMBL" id="JAH43435.1"/>
    </source>
</evidence>
<reference evidence="1" key="1">
    <citation type="submission" date="2014-11" db="EMBL/GenBank/DDBJ databases">
        <authorList>
            <person name="Amaro Gonzalez C."/>
        </authorList>
    </citation>
    <scope>NUCLEOTIDE SEQUENCE</scope>
</reference>
<dbReference type="EMBL" id="GBXM01065142">
    <property type="protein sequence ID" value="JAH43435.1"/>
    <property type="molecule type" value="Transcribed_RNA"/>
</dbReference>